<feature type="non-terminal residue" evidence="2">
    <location>
        <position position="68"/>
    </location>
</feature>
<organism evidence="2">
    <name type="scientific">Tetraselmis sp. GSL018</name>
    <dbReference type="NCBI Taxonomy" id="582737"/>
    <lineage>
        <taxon>Eukaryota</taxon>
        <taxon>Viridiplantae</taxon>
        <taxon>Chlorophyta</taxon>
        <taxon>core chlorophytes</taxon>
        <taxon>Chlorodendrophyceae</taxon>
        <taxon>Chlorodendrales</taxon>
        <taxon>Chlorodendraceae</taxon>
        <taxon>Tetraselmis</taxon>
    </lineage>
</organism>
<evidence type="ECO:0000256" key="1">
    <source>
        <dbReference type="SAM" id="MobiDB-lite"/>
    </source>
</evidence>
<protein>
    <submittedName>
        <fullName evidence="2">Uncharacterized protein</fullName>
    </submittedName>
</protein>
<name>A0A061S608_9CHLO</name>
<sequence length="68" mass="7289">MGREGKGRGTRRTEGGCDQEGWREEAWKAGRAGKHPRWASARRPSSLCPEAAEGCESATEPGVAKGHP</sequence>
<reference evidence="2" key="1">
    <citation type="submission" date="2014-05" db="EMBL/GenBank/DDBJ databases">
        <title>The transcriptome of the halophilic microalga Tetraselmis sp. GSL018 isolated from the Great Salt Lake, Utah.</title>
        <authorList>
            <person name="Jinkerson R.E."/>
            <person name="D'Adamo S."/>
            <person name="Posewitz M.C."/>
        </authorList>
    </citation>
    <scope>NUCLEOTIDE SEQUENCE</scope>
    <source>
        <strain evidence="2">GSL018</strain>
    </source>
</reference>
<proteinExistence type="predicted"/>
<accession>A0A061S608</accession>
<evidence type="ECO:0000313" key="2">
    <source>
        <dbReference type="EMBL" id="JAC78340.1"/>
    </source>
</evidence>
<dbReference type="EMBL" id="GBEZ01007092">
    <property type="protein sequence ID" value="JAC78340.1"/>
    <property type="molecule type" value="Transcribed_RNA"/>
</dbReference>
<gene>
    <name evidence="2" type="ORF">TSPGSL018_15373</name>
</gene>
<feature type="region of interest" description="Disordered" evidence="1">
    <location>
        <begin position="1"/>
        <end position="68"/>
    </location>
</feature>
<feature type="compositionally biased region" description="Basic and acidic residues" evidence="1">
    <location>
        <begin position="1"/>
        <end position="28"/>
    </location>
</feature>
<dbReference type="AlphaFoldDB" id="A0A061S608"/>